<evidence type="ECO:0000313" key="1">
    <source>
        <dbReference type="EMBL" id="CAB4886976.1"/>
    </source>
</evidence>
<reference evidence="1" key="1">
    <citation type="submission" date="2020-05" db="EMBL/GenBank/DDBJ databases">
        <authorList>
            <person name="Chiriac C."/>
            <person name="Salcher M."/>
            <person name="Ghai R."/>
            <person name="Kavagutti S V."/>
        </authorList>
    </citation>
    <scope>NUCLEOTIDE SEQUENCE</scope>
</reference>
<protein>
    <submittedName>
        <fullName evidence="1">Unannotated protein</fullName>
    </submittedName>
</protein>
<dbReference type="EMBL" id="CAFBLR010000314">
    <property type="protein sequence ID" value="CAB4886976.1"/>
    <property type="molecule type" value="Genomic_DNA"/>
</dbReference>
<sequence>MRRSAFWWVTPLVEPVPMATRSYMSIAVAWFQPLFSSPTSQSAGMRTSVKKISLKCLPPSIWWIGRMSTPGRFMSMMNIEMPACLGASGFVRAMMMPYCEWWARVVHTFWPLMIHSSPSRSALV</sequence>
<gene>
    <name evidence="1" type="ORF">UFOPK3417_02135</name>
</gene>
<organism evidence="1">
    <name type="scientific">freshwater metagenome</name>
    <dbReference type="NCBI Taxonomy" id="449393"/>
    <lineage>
        <taxon>unclassified sequences</taxon>
        <taxon>metagenomes</taxon>
        <taxon>ecological metagenomes</taxon>
    </lineage>
</organism>
<dbReference type="AlphaFoldDB" id="A0A6J7EV25"/>
<accession>A0A6J7EV25</accession>
<proteinExistence type="predicted"/>
<name>A0A6J7EV25_9ZZZZ</name>